<sequence length="175" mass="20131">MANTKRNRVLIKGSIPTIHAVVSEVSKELTDRKKRQKVTETETEEENVIEEESGPEDLFVWLSAWSDTETETEKKDGDWKLHILASFVDERLSKEEATKAYKAKKAMKRTALFPPGYVDGLKKLLFNFPKEKREEIIKKYASRTPEPLNQQLSKEEAIKAHKAKKAMKKTALFPL</sequence>
<feature type="non-terminal residue" evidence="2">
    <location>
        <position position="175"/>
    </location>
</feature>
<feature type="compositionally biased region" description="Acidic residues" evidence="1">
    <location>
        <begin position="41"/>
        <end position="53"/>
    </location>
</feature>
<dbReference type="EMBL" id="RCHS01003083">
    <property type="protein sequence ID" value="RMX43983.1"/>
    <property type="molecule type" value="Genomic_DNA"/>
</dbReference>
<accession>A0A3M6TRE2</accession>
<feature type="region of interest" description="Disordered" evidence="1">
    <location>
        <begin position="31"/>
        <end position="53"/>
    </location>
</feature>
<organism evidence="2 3">
    <name type="scientific">Pocillopora damicornis</name>
    <name type="common">Cauliflower coral</name>
    <name type="synonym">Millepora damicornis</name>
    <dbReference type="NCBI Taxonomy" id="46731"/>
    <lineage>
        <taxon>Eukaryota</taxon>
        <taxon>Metazoa</taxon>
        <taxon>Cnidaria</taxon>
        <taxon>Anthozoa</taxon>
        <taxon>Hexacorallia</taxon>
        <taxon>Scleractinia</taxon>
        <taxon>Astrocoeniina</taxon>
        <taxon>Pocilloporidae</taxon>
        <taxon>Pocillopora</taxon>
    </lineage>
</organism>
<evidence type="ECO:0000313" key="2">
    <source>
        <dbReference type="EMBL" id="RMX43983.1"/>
    </source>
</evidence>
<protein>
    <submittedName>
        <fullName evidence="2">Uncharacterized protein</fullName>
    </submittedName>
</protein>
<evidence type="ECO:0000256" key="1">
    <source>
        <dbReference type="SAM" id="MobiDB-lite"/>
    </source>
</evidence>
<proteinExistence type="predicted"/>
<dbReference type="AlphaFoldDB" id="A0A3M6TRE2"/>
<dbReference type="Proteomes" id="UP000275408">
    <property type="component" value="Unassembled WGS sequence"/>
</dbReference>
<comment type="caution">
    <text evidence="2">The sequence shown here is derived from an EMBL/GenBank/DDBJ whole genome shotgun (WGS) entry which is preliminary data.</text>
</comment>
<name>A0A3M6TRE2_POCDA</name>
<keyword evidence="3" id="KW-1185">Reference proteome</keyword>
<reference evidence="2 3" key="1">
    <citation type="journal article" date="2018" name="Sci. Rep.">
        <title>Comparative analysis of the Pocillopora damicornis genome highlights role of immune system in coral evolution.</title>
        <authorList>
            <person name="Cunning R."/>
            <person name="Bay R.A."/>
            <person name="Gillette P."/>
            <person name="Baker A.C."/>
            <person name="Traylor-Knowles N."/>
        </authorList>
    </citation>
    <scope>NUCLEOTIDE SEQUENCE [LARGE SCALE GENOMIC DNA]</scope>
    <source>
        <strain evidence="2">RSMAS</strain>
        <tissue evidence="2">Whole animal</tissue>
    </source>
</reference>
<gene>
    <name evidence="2" type="ORF">pdam_00017570</name>
</gene>
<evidence type="ECO:0000313" key="3">
    <source>
        <dbReference type="Proteomes" id="UP000275408"/>
    </source>
</evidence>